<dbReference type="AlphaFoldDB" id="A0A5B6WGT8"/>
<keyword evidence="2" id="KW-1185">Reference proteome</keyword>
<dbReference type="EMBL" id="SMMG02000003">
    <property type="protein sequence ID" value="KAA3480285.1"/>
    <property type="molecule type" value="Genomic_DNA"/>
</dbReference>
<evidence type="ECO:0000313" key="2">
    <source>
        <dbReference type="Proteomes" id="UP000325315"/>
    </source>
</evidence>
<name>A0A5B6WGT8_9ROSI</name>
<dbReference type="Proteomes" id="UP000325315">
    <property type="component" value="Unassembled WGS sequence"/>
</dbReference>
<proteinExistence type="predicted"/>
<protein>
    <submittedName>
        <fullName evidence="1">Uncharacterized protein</fullName>
    </submittedName>
</protein>
<gene>
    <name evidence="1" type="ORF">EPI10_020733</name>
</gene>
<accession>A0A5B6WGT8</accession>
<reference evidence="2" key="1">
    <citation type="journal article" date="2019" name="Plant Biotechnol. J.">
        <title>Genome sequencing of the Australian wild diploid species Gossypium australe highlights disease resistance and delayed gland morphogenesis.</title>
        <authorList>
            <person name="Cai Y."/>
            <person name="Cai X."/>
            <person name="Wang Q."/>
            <person name="Wang P."/>
            <person name="Zhang Y."/>
            <person name="Cai C."/>
            <person name="Xu Y."/>
            <person name="Wang K."/>
            <person name="Zhou Z."/>
            <person name="Wang C."/>
            <person name="Geng S."/>
            <person name="Li B."/>
            <person name="Dong Q."/>
            <person name="Hou Y."/>
            <person name="Wang H."/>
            <person name="Ai P."/>
            <person name="Liu Z."/>
            <person name="Yi F."/>
            <person name="Sun M."/>
            <person name="An G."/>
            <person name="Cheng J."/>
            <person name="Zhang Y."/>
            <person name="Shi Q."/>
            <person name="Xie Y."/>
            <person name="Shi X."/>
            <person name="Chang Y."/>
            <person name="Huang F."/>
            <person name="Chen Y."/>
            <person name="Hong S."/>
            <person name="Mi L."/>
            <person name="Sun Q."/>
            <person name="Zhang L."/>
            <person name="Zhou B."/>
            <person name="Peng R."/>
            <person name="Zhang X."/>
            <person name="Liu F."/>
        </authorList>
    </citation>
    <scope>NUCLEOTIDE SEQUENCE [LARGE SCALE GENOMIC DNA]</scope>
    <source>
        <strain evidence="2">cv. PA1801</strain>
    </source>
</reference>
<sequence length="95" mass="11194">MNINGETEIFKCGHQQSEENRRKLREHCNEISILQPNYPESRDVLFVTSTSRNNRFKERGKQKKVEWHDGRWTNTKGNRSVKAFLKLLDESGSKT</sequence>
<evidence type="ECO:0000313" key="1">
    <source>
        <dbReference type="EMBL" id="KAA3480285.1"/>
    </source>
</evidence>
<comment type="caution">
    <text evidence="1">The sequence shown here is derived from an EMBL/GenBank/DDBJ whole genome shotgun (WGS) entry which is preliminary data.</text>
</comment>
<organism evidence="1 2">
    <name type="scientific">Gossypium australe</name>
    <dbReference type="NCBI Taxonomy" id="47621"/>
    <lineage>
        <taxon>Eukaryota</taxon>
        <taxon>Viridiplantae</taxon>
        <taxon>Streptophyta</taxon>
        <taxon>Embryophyta</taxon>
        <taxon>Tracheophyta</taxon>
        <taxon>Spermatophyta</taxon>
        <taxon>Magnoliopsida</taxon>
        <taxon>eudicotyledons</taxon>
        <taxon>Gunneridae</taxon>
        <taxon>Pentapetalae</taxon>
        <taxon>rosids</taxon>
        <taxon>malvids</taxon>
        <taxon>Malvales</taxon>
        <taxon>Malvaceae</taxon>
        <taxon>Malvoideae</taxon>
        <taxon>Gossypium</taxon>
    </lineage>
</organism>